<protein>
    <recommendedName>
        <fullName evidence="1">non-specific serine/threonine protein kinase</fullName>
        <ecNumber evidence="1">2.7.11.1</ecNumber>
    </recommendedName>
</protein>
<dbReference type="InterPro" id="IPR050660">
    <property type="entry name" value="NEK_Ser/Thr_kinase"/>
</dbReference>
<evidence type="ECO:0000259" key="9">
    <source>
        <dbReference type="PROSITE" id="PS50011"/>
    </source>
</evidence>
<comment type="catalytic activity">
    <reaction evidence="8">
        <text>L-seryl-[protein] + ATP = O-phospho-L-seryl-[protein] + ADP + H(+)</text>
        <dbReference type="Rhea" id="RHEA:17989"/>
        <dbReference type="Rhea" id="RHEA-COMP:9863"/>
        <dbReference type="Rhea" id="RHEA-COMP:11604"/>
        <dbReference type="ChEBI" id="CHEBI:15378"/>
        <dbReference type="ChEBI" id="CHEBI:29999"/>
        <dbReference type="ChEBI" id="CHEBI:30616"/>
        <dbReference type="ChEBI" id="CHEBI:83421"/>
        <dbReference type="ChEBI" id="CHEBI:456216"/>
        <dbReference type="EC" id="2.7.11.1"/>
    </reaction>
</comment>
<gene>
    <name evidence="10" type="ORF">B0H67DRAFT_566467</name>
</gene>
<keyword evidence="11" id="KW-1185">Reference proteome</keyword>
<dbReference type="Gene3D" id="1.10.510.10">
    <property type="entry name" value="Transferase(Phosphotransferase) domain 1"/>
    <property type="match status" value="1"/>
</dbReference>
<keyword evidence="6" id="KW-0067">ATP-binding</keyword>
<keyword evidence="3" id="KW-0808">Transferase</keyword>
<comment type="catalytic activity">
    <reaction evidence="7">
        <text>L-threonyl-[protein] + ATP = O-phospho-L-threonyl-[protein] + ADP + H(+)</text>
        <dbReference type="Rhea" id="RHEA:46608"/>
        <dbReference type="Rhea" id="RHEA-COMP:11060"/>
        <dbReference type="Rhea" id="RHEA-COMP:11605"/>
        <dbReference type="ChEBI" id="CHEBI:15378"/>
        <dbReference type="ChEBI" id="CHEBI:30013"/>
        <dbReference type="ChEBI" id="CHEBI:30616"/>
        <dbReference type="ChEBI" id="CHEBI:61977"/>
        <dbReference type="ChEBI" id="CHEBI:456216"/>
        <dbReference type="EC" id="2.7.11.1"/>
    </reaction>
</comment>
<keyword evidence="4" id="KW-0547">Nucleotide-binding</keyword>
<dbReference type="Pfam" id="PF00069">
    <property type="entry name" value="Pkinase"/>
    <property type="match status" value="1"/>
</dbReference>
<evidence type="ECO:0000256" key="3">
    <source>
        <dbReference type="ARBA" id="ARBA00022679"/>
    </source>
</evidence>
<dbReference type="GO" id="GO:0005524">
    <property type="term" value="F:ATP binding"/>
    <property type="evidence" value="ECO:0007669"/>
    <property type="project" value="UniProtKB-KW"/>
</dbReference>
<dbReference type="EMBL" id="JAUKUA010000001">
    <property type="protein sequence ID" value="KAK0732029.1"/>
    <property type="molecule type" value="Genomic_DNA"/>
</dbReference>
<dbReference type="SUPFAM" id="SSF56112">
    <property type="entry name" value="Protein kinase-like (PK-like)"/>
    <property type="match status" value="1"/>
</dbReference>
<dbReference type="PANTHER" id="PTHR43671">
    <property type="entry name" value="SERINE/THREONINE-PROTEIN KINASE NEK"/>
    <property type="match status" value="1"/>
</dbReference>
<evidence type="ECO:0000256" key="6">
    <source>
        <dbReference type="ARBA" id="ARBA00022840"/>
    </source>
</evidence>
<evidence type="ECO:0000256" key="7">
    <source>
        <dbReference type="ARBA" id="ARBA00047899"/>
    </source>
</evidence>
<proteinExistence type="predicted"/>
<evidence type="ECO:0000256" key="2">
    <source>
        <dbReference type="ARBA" id="ARBA00022527"/>
    </source>
</evidence>
<keyword evidence="5 10" id="KW-0418">Kinase</keyword>
<feature type="domain" description="Protein kinase" evidence="9">
    <location>
        <begin position="14"/>
        <end position="298"/>
    </location>
</feature>
<dbReference type="Proteomes" id="UP001172102">
    <property type="component" value="Unassembled WGS sequence"/>
</dbReference>
<dbReference type="GO" id="GO:0004674">
    <property type="term" value="F:protein serine/threonine kinase activity"/>
    <property type="evidence" value="ECO:0007669"/>
    <property type="project" value="UniProtKB-KW"/>
</dbReference>
<dbReference type="PANTHER" id="PTHR43671:SF98">
    <property type="entry name" value="SERINE_THREONINE-PROTEIN KINASE NEK11"/>
    <property type="match status" value="1"/>
</dbReference>
<reference evidence="10" key="1">
    <citation type="submission" date="2023-06" db="EMBL/GenBank/DDBJ databases">
        <title>Genome-scale phylogeny and comparative genomics of the fungal order Sordariales.</title>
        <authorList>
            <consortium name="Lawrence Berkeley National Laboratory"/>
            <person name="Hensen N."/>
            <person name="Bonometti L."/>
            <person name="Westerberg I."/>
            <person name="Brannstrom I.O."/>
            <person name="Guillou S."/>
            <person name="Cros-Aarteil S."/>
            <person name="Calhoun S."/>
            <person name="Haridas S."/>
            <person name="Kuo A."/>
            <person name="Mondo S."/>
            <person name="Pangilinan J."/>
            <person name="Riley R."/>
            <person name="Labutti K."/>
            <person name="Andreopoulos B."/>
            <person name="Lipzen A."/>
            <person name="Chen C."/>
            <person name="Yanf M."/>
            <person name="Daum C."/>
            <person name="Ng V."/>
            <person name="Clum A."/>
            <person name="Steindorff A."/>
            <person name="Ohm R."/>
            <person name="Martin F."/>
            <person name="Silar P."/>
            <person name="Natvig D."/>
            <person name="Lalanne C."/>
            <person name="Gautier V."/>
            <person name="Ament-Velasquez S.L."/>
            <person name="Kruys A."/>
            <person name="Hutchinson M.I."/>
            <person name="Powell A.J."/>
            <person name="Barry K."/>
            <person name="Miller A.N."/>
            <person name="Grigoriev I.V."/>
            <person name="Debuchy R."/>
            <person name="Gladieux P."/>
            <person name="Thoren M.H."/>
            <person name="Johannesson H."/>
        </authorList>
    </citation>
    <scope>NUCLEOTIDE SEQUENCE</scope>
    <source>
        <strain evidence="10">SMH4607-1</strain>
    </source>
</reference>
<evidence type="ECO:0000256" key="1">
    <source>
        <dbReference type="ARBA" id="ARBA00012513"/>
    </source>
</evidence>
<dbReference type="PROSITE" id="PS50011">
    <property type="entry name" value="PROTEIN_KINASE_DOM"/>
    <property type="match status" value="1"/>
</dbReference>
<dbReference type="InterPro" id="IPR011009">
    <property type="entry name" value="Kinase-like_dom_sf"/>
</dbReference>
<name>A0AA40BD84_9PEZI</name>
<evidence type="ECO:0000256" key="4">
    <source>
        <dbReference type="ARBA" id="ARBA00022741"/>
    </source>
</evidence>
<comment type="caution">
    <text evidence="10">The sequence shown here is derived from an EMBL/GenBank/DDBJ whole genome shotgun (WGS) entry which is preliminary data.</text>
</comment>
<evidence type="ECO:0000256" key="5">
    <source>
        <dbReference type="ARBA" id="ARBA00022777"/>
    </source>
</evidence>
<evidence type="ECO:0000313" key="11">
    <source>
        <dbReference type="Proteomes" id="UP001172102"/>
    </source>
</evidence>
<sequence length="298" mass="33373">MSGLVITNKDEVEFVGRRKLVDGSYSALYFQWVAGDVSEEDALYCGSVGGDRSKHTVEQINAALRKVPSEHVFFPLPIPWHIARTPVTVADTWEAELGGDFFLKRLFFPPAADYDPDEEGWSMMVVWFTSEVRMLETLSRYPQHPNIVKYHGCRVRKGHVTGIMLGRCDGDNLWEHLQSGKTVEKEPFLTTLASAVDHLHNVVGIVHDDIQPFNIMVSPDGTPTLIDLGAAEVAGADILSDRPFSTWGEDPLDLDPETLWVGRHGYPTSRKSRDLAALNKLRTWLDESVAPRPNRAVH</sequence>
<dbReference type="InterPro" id="IPR000719">
    <property type="entry name" value="Prot_kinase_dom"/>
</dbReference>
<evidence type="ECO:0000256" key="8">
    <source>
        <dbReference type="ARBA" id="ARBA00048679"/>
    </source>
</evidence>
<dbReference type="AlphaFoldDB" id="A0AA40BD84"/>
<dbReference type="EC" id="2.7.11.1" evidence="1"/>
<evidence type="ECO:0000313" key="10">
    <source>
        <dbReference type="EMBL" id="KAK0732029.1"/>
    </source>
</evidence>
<accession>A0AA40BD84</accession>
<organism evidence="10 11">
    <name type="scientific">Lasiosphaeris hirsuta</name>
    <dbReference type="NCBI Taxonomy" id="260670"/>
    <lineage>
        <taxon>Eukaryota</taxon>
        <taxon>Fungi</taxon>
        <taxon>Dikarya</taxon>
        <taxon>Ascomycota</taxon>
        <taxon>Pezizomycotina</taxon>
        <taxon>Sordariomycetes</taxon>
        <taxon>Sordariomycetidae</taxon>
        <taxon>Sordariales</taxon>
        <taxon>Lasiosphaeriaceae</taxon>
        <taxon>Lasiosphaeris</taxon>
    </lineage>
</organism>
<keyword evidence="2" id="KW-0723">Serine/threonine-protein kinase</keyword>